<dbReference type="SUPFAM" id="SSF63712">
    <property type="entry name" value="Nicotinic receptor ligand binding domain-like"/>
    <property type="match status" value="1"/>
</dbReference>
<dbReference type="InterPro" id="IPR036734">
    <property type="entry name" value="Neur_chan_lig-bd_sf"/>
</dbReference>
<protein>
    <submittedName>
        <fullName evidence="8">5-hydroxytryptamine receptor 3A-like</fullName>
    </submittedName>
</protein>
<comment type="subcellular location">
    <subcellularLocation>
        <location evidence="1">Membrane</location>
        <topology evidence="1">Multi-pass membrane protein</topology>
    </subcellularLocation>
</comment>
<dbReference type="RefSeq" id="XP_005099262.2">
    <property type="nucleotide sequence ID" value="XM_005099205.2"/>
</dbReference>
<dbReference type="PANTHER" id="PTHR18945">
    <property type="entry name" value="NEUROTRANSMITTER GATED ION CHANNEL"/>
    <property type="match status" value="1"/>
</dbReference>
<evidence type="ECO:0000313" key="8">
    <source>
        <dbReference type="RefSeq" id="XP_005099262.2"/>
    </source>
</evidence>
<dbReference type="InterPro" id="IPR036719">
    <property type="entry name" value="Neuro-gated_channel_TM_sf"/>
</dbReference>
<dbReference type="Gene3D" id="2.70.170.10">
    <property type="entry name" value="Neurotransmitter-gated ion-channel ligand-binding domain"/>
    <property type="match status" value="1"/>
</dbReference>
<gene>
    <name evidence="8" type="primary">LOC101858941</name>
</gene>
<evidence type="ECO:0000256" key="1">
    <source>
        <dbReference type="ARBA" id="ARBA00004141"/>
    </source>
</evidence>
<dbReference type="Pfam" id="PF02931">
    <property type="entry name" value="Neur_chan_LBD"/>
    <property type="match status" value="1"/>
</dbReference>
<proteinExistence type="predicted"/>
<evidence type="ECO:0000259" key="6">
    <source>
        <dbReference type="Pfam" id="PF02931"/>
    </source>
</evidence>
<name>A0ABM0JQN2_APLCA</name>
<dbReference type="CDD" id="cd19051">
    <property type="entry name" value="LGIC_TM_cation"/>
    <property type="match status" value="1"/>
</dbReference>
<evidence type="ECO:0000256" key="2">
    <source>
        <dbReference type="ARBA" id="ARBA00022692"/>
    </source>
</evidence>
<dbReference type="Gene3D" id="1.20.58.390">
    <property type="entry name" value="Neurotransmitter-gated ion-channel transmembrane domain"/>
    <property type="match status" value="1"/>
</dbReference>
<organism evidence="7 8">
    <name type="scientific">Aplysia californica</name>
    <name type="common">California sea hare</name>
    <dbReference type="NCBI Taxonomy" id="6500"/>
    <lineage>
        <taxon>Eukaryota</taxon>
        <taxon>Metazoa</taxon>
        <taxon>Spiralia</taxon>
        <taxon>Lophotrochozoa</taxon>
        <taxon>Mollusca</taxon>
        <taxon>Gastropoda</taxon>
        <taxon>Heterobranchia</taxon>
        <taxon>Euthyneura</taxon>
        <taxon>Tectipleura</taxon>
        <taxon>Aplysiida</taxon>
        <taxon>Aplysioidea</taxon>
        <taxon>Aplysiidae</taxon>
        <taxon>Aplysia</taxon>
    </lineage>
</organism>
<dbReference type="InterPro" id="IPR006201">
    <property type="entry name" value="Neur_channel"/>
</dbReference>
<keyword evidence="3 5" id="KW-1133">Transmembrane helix</keyword>
<evidence type="ECO:0000313" key="7">
    <source>
        <dbReference type="Proteomes" id="UP000694888"/>
    </source>
</evidence>
<dbReference type="GeneID" id="101858941"/>
<keyword evidence="2 5" id="KW-0812">Transmembrane</keyword>
<dbReference type="InterPro" id="IPR006202">
    <property type="entry name" value="Neur_chan_lig-bd"/>
</dbReference>
<keyword evidence="4 5" id="KW-0472">Membrane</keyword>
<accession>A0ABM0JQN2</accession>
<reference evidence="8" key="1">
    <citation type="submission" date="2025-08" db="UniProtKB">
        <authorList>
            <consortium name="RefSeq"/>
        </authorList>
    </citation>
    <scope>IDENTIFICATION</scope>
</reference>
<evidence type="ECO:0000256" key="3">
    <source>
        <dbReference type="ARBA" id="ARBA00022989"/>
    </source>
</evidence>
<feature type="transmembrane region" description="Helical" evidence="5">
    <location>
        <begin position="222"/>
        <end position="245"/>
    </location>
</feature>
<evidence type="ECO:0000256" key="4">
    <source>
        <dbReference type="ARBA" id="ARBA00023136"/>
    </source>
</evidence>
<dbReference type="CDD" id="cd18989">
    <property type="entry name" value="LGIC_ECD_cation"/>
    <property type="match status" value="1"/>
</dbReference>
<evidence type="ECO:0000256" key="5">
    <source>
        <dbReference type="SAM" id="Phobius"/>
    </source>
</evidence>
<keyword evidence="7" id="KW-1185">Reference proteome</keyword>
<dbReference type="PRINTS" id="PR00252">
    <property type="entry name" value="NRIONCHANNEL"/>
</dbReference>
<feature type="domain" description="Neurotransmitter-gated ion-channel ligand-binding" evidence="6">
    <location>
        <begin position="18"/>
        <end position="219"/>
    </location>
</feature>
<dbReference type="SUPFAM" id="SSF90112">
    <property type="entry name" value="Neurotransmitter-gated ion-channel transmembrane pore"/>
    <property type="match status" value="1"/>
</dbReference>
<dbReference type="InterPro" id="IPR038050">
    <property type="entry name" value="Neuro_actylchol_rec"/>
</dbReference>
<sequence length="270" mass="30568">MCLFVRGASTSARANKIQLYDDIYSRPELRHRTGPVPPEGYVNVFLDVWVFHITEVVESKQSLSVGLFYNVSWTDADLSWAPADYDNISSINIPTDRIWHPFMYIINTLDEDFSSLEMAPSLELSSAGDVKHEFGAIVMTSCNYDLTYFPFDEQTCAIVIGLKGEGVTLRTQPQNVKRDLGEYETLRSSSEWSVETSTIHVIHHKKVTKVVVTLALKRSRMYYVMCMILPIVVTSSMTSLVFWIPPTSGERMSYLVSIFVSASVYLNFIG</sequence>
<dbReference type="Proteomes" id="UP000694888">
    <property type="component" value="Unplaced"/>
</dbReference>